<comment type="subcellular location">
    <subcellularLocation>
        <location evidence="2">Cytoplasm</location>
    </subcellularLocation>
    <subcellularLocation>
        <location evidence="1">Nucleus</location>
    </subcellularLocation>
</comment>
<dbReference type="PANTHER" id="PTHR33868">
    <property type="entry name" value="EXPRESSED PROTEIN"/>
    <property type="match status" value="1"/>
</dbReference>
<keyword evidence="5" id="KW-0819">tRNA processing</keyword>
<dbReference type="InterPro" id="IPR015419">
    <property type="entry name" value="CTAG/Pcc1"/>
</dbReference>
<evidence type="ECO:0000256" key="4">
    <source>
        <dbReference type="ARBA" id="ARBA00022490"/>
    </source>
</evidence>
<dbReference type="Gene3D" id="3.30.310.50">
    <property type="entry name" value="Alpha-D-phosphohexomutase, C-terminal domain"/>
    <property type="match status" value="1"/>
</dbReference>
<keyword evidence="6" id="KW-0539">Nucleus</keyword>
<keyword evidence="9" id="KW-0812">Transmembrane</keyword>
<dbReference type="Pfam" id="PF09341">
    <property type="entry name" value="Pcc1"/>
    <property type="match status" value="1"/>
</dbReference>
<dbReference type="GO" id="GO:0008033">
    <property type="term" value="P:tRNA processing"/>
    <property type="evidence" value="ECO:0007669"/>
    <property type="project" value="UniProtKB-KW"/>
</dbReference>
<evidence type="ECO:0000256" key="5">
    <source>
        <dbReference type="ARBA" id="ARBA00022694"/>
    </source>
</evidence>
<evidence type="ECO:0000313" key="10">
    <source>
        <dbReference type="EMBL" id="CAH1430197.1"/>
    </source>
</evidence>
<organism evidence="10 11">
    <name type="scientific">Lactuca virosa</name>
    <dbReference type="NCBI Taxonomy" id="75947"/>
    <lineage>
        <taxon>Eukaryota</taxon>
        <taxon>Viridiplantae</taxon>
        <taxon>Streptophyta</taxon>
        <taxon>Embryophyta</taxon>
        <taxon>Tracheophyta</taxon>
        <taxon>Spermatophyta</taxon>
        <taxon>Magnoliopsida</taxon>
        <taxon>eudicotyledons</taxon>
        <taxon>Gunneridae</taxon>
        <taxon>Pentapetalae</taxon>
        <taxon>asterids</taxon>
        <taxon>campanulids</taxon>
        <taxon>Asterales</taxon>
        <taxon>Asteraceae</taxon>
        <taxon>Cichorioideae</taxon>
        <taxon>Cichorieae</taxon>
        <taxon>Lactucinae</taxon>
        <taxon>Lactuca</taxon>
    </lineage>
</organism>
<comment type="caution">
    <text evidence="10">The sequence shown here is derived from an EMBL/GenBank/DDBJ whole genome shotgun (WGS) entry which is preliminary data.</text>
</comment>
<keyword evidence="9" id="KW-0472">Membrane</keyword>
<sequence length="350" mass="40065">MLKTLNTTTNQETRFIDRYLVTHLHVKQEIMDSGEGKPRWVHYANSSVVQEDYKGTSPSSSKSPSEESPGDGVKLYDLAGDTKWWLHHQPKENPTSFWEPSWETMEMEEKYAKIKEFEAEKKSQDELSKAELLEALCHSQTRAREAEKAAQKANNEKEDMISQFMKQASQLFAYKQWFRILQLEATRNSKYHQQRVWKRKKKEKADSGSSRYKNGKSFGSFVLGLSLGGAGFLLGWTLGCKLIKMDSAAPVIEKDAQKTIPSPWEFSCDLDVDYKSDENARIVYSTLAVDKELQPDKVKRLMSVSDGKLSVHFEAVEARFLRASYSAFMDALTLATKTIEQFGDLEHQNM</sequence>
<reference evidence="10 11" key="1">
    <citation type="submission" date="2022-01" db="EMBL/GenBank/DDBJ databases">
        <authorList>
            <person name="Xiong W."/>
            <person name="Schranz E."/>
        </authorList>
    </citation>
    <scope>NUCLEOTIDE SEQUENCE [LARGE SCALE GENOMIC DNA]</scope>
</reference>
<comment type="similarity">
    <text evidence="3">Belongs to the CTAG/PCC1 family.</text>
</comment>
<keyword evidence="9" id="KW-1133">Transmembrane helix</keyword>
<dbReference type="PANTHER" id="PTHR33868:SF2">
    <property type="entry name" value="EXPRESSED PROTEIN"/>
    <property type="match status" value="1"/>
</dbReference>
<feature type="coiled-coil region" evidence="7">
    <location>
        <begin position="107"/>
        <end position="163"/>
    </location>
</feature>
<keyword evidence="11" id="KW-1185">Reference proteome</keyword>
<evidence type="ECO:0000256" key="6">
    <source>
        <dbReference type="ARBA" id="ARBA00023242"/>
    </source>
</evidence>
<evidence type="ECO:0000256" key="9">
    <source>
        <dbReference type="SAM" id="Phobius"/>
    </source>
</evidence>
<feature type="compositionally biased region" description="Low complexity" evidence="8">
    <location>
        <begin position="57"/>
        <end position="67"/>
    </location>
</feature>
<dbReference type="EMBL" id="CAKMRJ010003334">
    <property type="protein sequence ID" value="CAH1430197.1"/>
    <property type="molecule type" value="Genomic_DNA"/>
</dbReference>
<evidence type="ECO:0000256" key="3">
    <source>
        <dbReference type="ARBA" id="ARBA00007073"/>
    </source>
</evidence>
<feature type="region of interest" description="Disordered" evidence="8">
    <location>
        <begin position="51"/>
        <end position="73"/>
    </location>
</feature>
<evidence type="ECO:0000256" key="1">
    <source>
        <dbReference type="ARBA" id="ARBA00004123"/>
    </source>
</evidence>
<dbReference type="Proteomes" id="UP001157418">
    <property type="component" value="Unassembled WGS sequence"/>
</dbReference>
<proteinExistence type="inferred from homology"/>
<dbReference type="GO" id="GO:0005737">
    <property type="term" value="C:cytoplasm"/>
    <property type="evidence" value="ECO:0007669"/>
    <property type="project" value="UniProtKB-SubCell"/>
</dbReference>
<protein>
    <submittedName>
        <fullName evidence="10">Uncharacterized protein</fullName>
    </submittedName>
</protein>
<evidence type="ECO:0000256" key="8">
    <source>
        <dbReference type="SAM" id="MobiDB-lite"/>
    </source>
</evidence>
<accession>A0AAU9MUE5</accession>
<gene>
    <name evidence="10" type="ORF">LVIROSA_LOCUS16997</name>
</gene>
<evidence type="ECO:0000256" key="7">
    <source>
        <dbReference type="SAM" id="Coils"/>
    </source>
</evidence>
<evidence type="ECO:0000256" key="2">
    <source>
        <dbReference type="ARBA" id="ARBA00004496"/>
    </source>
</evidence>
<name>A0AAU9MUE5_9ASTR</name>
<dbReference type="AlphaFoldDB" id="A0AAU9MUE5"/>
<dbReference type="FunFam" id="3.30.310.50:FF:000005">
    <property type="entry name" value="L antigen family member 3"/>
    <property type="match status" value="1"/>
</dbReference>
<keyword evidence="4" id="KW-0963">Cytoplasm</keyword>
<dbReference type="GO" id="GO:0005634">
    <property type="term" value="C:nucleus"/>
    <property type="evidence" value="ECO:0007669"/>
    <property type="project" value="UniProtKB-SubCell"/>
</dbReference>
<feature type="transmembrane region" description="Helical" evidence="9">
    <location>
        <begin position="218"/>
        <end position="238"/>
    </location>
</feature>
<evidence type="ECO:0000313" key="11">
    <source>
        <dbReference type="Proteomes" id="UP001157418"/>
    </source>
</evidence>
<keyword evidence="7" id="KW-0175">Coiled coil</keyword>